<feature type="repeat" description="WD" evidence="5">
    <location>
        <begin position="175"/>
        <end position="219"/>
    </location>
</feature>
<dbReference type="InterPro" id="IPR045227">
    <property type="entry name" value="WDR18/Ipi3/RID3"/>
</dbReference>
<dbReference type="SMART" id="SM00320">
    <property type="entry name" value="WD40"/>
    <property type="match status" value="5"/>
</dbReference>
<evidence type="ECO:0000256" key="2">
    <source>
        <dbReference type="ARBA" id="ARBA00010143"/>
    </source>
</evidence>
<feature type="region of interest" description="Disordered" evidence="7">
    <location>
        <begin position="445"/>
        <end position="499"/>
    </location>
</feature>
<feature type="repeat" description="WD" evidence="5">
    <location>
        <begin position="124"/>
        <end position="159"/>
    </location>
</feature>
<organism evidence="8 9">
    <name type="scientific">Saccharata proteae CBS 121410</name>
    <dbReference type="NCBI Taxonomy" id="1314787"/>
    <lineage>
        <taxon>Eukaryota</taxon>
        <taxon>Fungi</taxon>
        <taxon>Dikarya</taxon>
        <taxon>Ascomycota</taxon>
        <taxon>Pezizomycotina</taxon>
        <taxon>Dothideomycetes</taxon>
        <taxon>Dothideomycetes incertae sedis</taxon>
        <taxon>Botryosphaeriales</taxon>
        <taxon>Saccharataceae</taxon>
        <taxon>Saccharata</taxon>
    </lineage>
</organism>
<accession>A0A9P4I266</accession>
<dbReference type="PANTHER" id="PTHR18763">
    <property type="entry name" value="WD-REPEAT PROTEIN 18"/>
    <property type="match status" value="1"/>
</dbReference>
<comment type="subcellular location">
    <subcellularLocation>
        <location evidence="6">Nucleus</location>
    </subcellularLocation>
</comment>
<dbReference type="GO" id="GO:0006364">
    <property type="term" value="P:rRNA processing"/>
    <property type="evidence" value="ECO:0007669"/>
    <property type="project" value="UniProtKB-UniRule"/>
</dbReference>
<feature type="region of interest" description="Disordered" evidence="7">
    <location>
        <begin position="520"/>
        <end position="565"/>
    </location>
</feature>
<comment type="function">
    <text evidence="1 6">Component of the RIX1 complex required for processing of ITS2 sequences from 35S pre-rRNA.</text>
</comment>
<keyword evidence="4" id="KW-0677">Repeat</keyword>
<name>A0A9P4I266_9PEZI</name>
<keyword evidence="6" id="KW-0539">Nucleus</keyword>
<dbReference type="InterPro" id="IPR036322">
    <property type="entry name" value="WD40_repeat_dom_sf"/>
</dbReference>
<evidence type="ECO:0000313" key="9">
    <source>
        <dbReference type="Proteomes" id="UP000799776"/>
    </source>
</evidence>
<feature type="compositionally biased region" description="Basic residues" evidence="7">
    <location>
        <begin position="554"/>
        <end position="565"/>
    </location>
</feature>
<dbReference type="PROSITE" id="PS50082">
    <property type="entry name" value="WD_REPEATS_2"/>
    <property type="match status" value="2"/>
</dbReference>
<dbReference type="Gene3D" id="2.130.10.10">
    <property type="entry name" value="YVTN repeat-like/Quinoprotein amine dehydrogenase"/>
    <property type="match status" value="2"/>
</dbReference>
<dbReference type="Pfam" id="PF00400">
    <property type="entry name" value="WD40"/>
    <property type="match status" value="2"/>
</dbReference>
<keyword evidence="6" id="KW-0698">rRNA processing</keyword>
<feature type="region of interest" description="Disordered" evidence="7">
    <location>
        <begin position="264"/>
        <end position="287"/>
    </location>
</feature>
<feature type="compositionally biased region" description="Acidic residues" evidence="7">
    <location>
        <begin position="473"/>
        <end position="483"/>
    </location>
</feature>
<keyword evidence="9" id="KW-1185">Reference proteome</keyword>
<evidence type="ECO:0000256" key="6">
    <source>
        <dbReference type="RuleBase" id="RU369067"/>
    </source>
</evidence>
<dbReference type="SUPFAM" id="SSF50978">
    <property type="entry name" value="WD40 repeat-like"/>
    <property type="match status" value="1"/>
</dbReference>
<protein>
    <recommendedName>
        <fullName evidence="6">Pre-rRNA-processing protein IPI3</fullName>
    </recommendedName>
</protein>
<gene>
    <name evidence="8" type="ORF">K490DRAFT_62481</name>
</gene>
<evidence type="ECO:0000313" key="8">
    <source>
        <dbReference type="EMBL" id="KAF2091159.1"/>
    </source>
</evidence>
<feature type="compositionally biased region" description="Polar residues" evidence="7">
    <location>
        <begin position="485"/>
        <end position="494"/>
    </location>
</feature>
<comment type="similarity">
    <text evidence="2 6">Belongs to the WD repeat IPI3/WDR18 family.</text>
</comment>
<proteinExistence type="inferred from homology"/>
<dbReference type="PANTHER" id="PTHR18763:SF0">
    <property type="entry name" value="WD REPEAT-CONTAINING PROTEIN 18"/>
    <property type="match status" value="1"/>
</dbReference>
<reference evidence="8" key="1">
    <citation type="journal article" date="2020" name="Stud. Mycol.">
        <title>101 Dothideomycetes genomes: a test case for predicting lifestyles and emergence of pathogens.</title>
        <authorList>
            <person name="Haridas S."/>
            <person name="Albert R."/>
            <person name="Binder M."/>
            <person name="Bloem J."/>
            <person name="Labutti K."/>
            <person name="Salamov A."/>
            <person name="Andreopoulos B."/>
            <person name="Baker S."/>
            <person name="Barry K."/>
            <person name="Bills G."/>
            <person name="Bluhm B."/>
            <person name="Cannon C."/>
            <person name="Castanera R."/>
            <person name="Culley D."/>
            <person name="Daum C."/>
            <person name="Ezra D."/>
            <person name="Gonzalez J."/>
            <person name="Henrissat B."/>
            <person name="Kuo A."/>
            <person name="Liang C."/>
            <person name="Lipzen A."/>
            <person name="Lutzoni F."/>
            <person name="Magnuson J."/>
            <person name="Mondo S."/>
            <person name="Nolan M."/>
            <person name="Ohm R."/>
            <person name="Pangilinan J."/>
            <person name="Park H.-J."/>
            <person name="Ramirez L."/>
            <person name="Alfaro M."/>
            <person name="Sun H."/>
            <person name="Tritt A."/>
            <person name="Yoshinaga Y."/>
            <person name="Zwiers L.-H."/>
            <person name="Turgeon B."/>
            <person name="Goodwin S."/>
            <person name="Spatafora J."/>
            <person name="Crous P."/>
            <person name="Grigoriev I."/>
        </authorList>
    </citation>
    <scope>NUCLEOTIDE SEQUENCE</scope>
    <source>
        <strain evidence="8">CBS 121410</strain>
    </source>
</reference>
<evidence type="ECO:0000256" key="1">
    <source>
        <dbReference type="ARBA" id="ARBA00002355"/>
    </source>
</evidence>
<sequence length="565" mass="60494">MLRQHFAASIASSFKKADTSATKDAGIFVYEHQPLLAPRVLLKKSATPPACLAVSEWHIFAAQQDNAVVHVYSREKGTQEAIVPFPEKITSLALALDDTVLVLGTEGGRICLWEIYTGRSITGPQSHLQPVTALSVDRRSHYLLSGSADSNIHVWTISSLLSFTAPTNPSPLHTLSNHRGAITALAVGHSSTAANILISASKDDTVIVWDYHTSMLLATYLLGDTPLALDLDPADRGFYATYGDGSVQYVDFYVSGAQDAIPNPPISSLHDPSTSYTPIQPPKSTRWAPSTQDLGAALCISVSWDATTILTGHANGVLAAWSPNSPQHFKSTLATLPGPVTNVAFLAPSGFPNAEPAKYRTFAIVKPRLDLGTRTNDASGEVASPVPAGYGFNAQFLGELPVNGSSAYGAREKGGRKKTAFEEALTHTSFPTYMIEDSLAELRRAGSGARAAQTPSEPAKNADKDSDFMALDEGGEGDGDAMDINDSSSGSLEQQNKELREQVAALQRVQKATFKQLAELRESATKDGKRDSGSSTQKGDGAEEDEKEAEKAKRRERVKRALKKA</sequence>
<dbReference type="GO" id="GO:0120330">
    <property type="term" value="C:rixosome complex"/>
    <property type="evidence" value="ECO:0007669"/>
    <property type="project" value="UniProtKB-UniRule"/>
</dbReference>
<comment type="subunit">
    <text evidence="6">Component of the RIX1 complex, composed of IPI1, RIX1/IPI2 and IPI3 in a 1:2:2 stoichiometry. The complex interacts (via RIX1) with MDN1 (via its hexameric AAA ATPase ring) and the pre-60S ribosome particles.</text>
</comment>
<dbReference type="OrthoDB" id="756370at2759"/>
<evidence type="ECO:0000256" key="7">
    <source>
        <dbReference type="SAM" id="MobiDB-lite"/>
    </source>
</evidence>
<evidence type="ECO:0000256" key="4">
    <source>
        <dbReference type="ARBA" id="ARBA00022737"/>
    </source>
</evidence>
<evidence type="ECO:0000256" key="3">
    <source>
        <dbReference type="ARBA" id="ARBA00022574"/>
    </source>
</evidence>
<dbReference type="Proteomes" id="UP000799776">
    <property type="component" value="Unassembled WGS sequence"/>
</dbReference>
<dbReference type="PROSITE" id="PS50294">
    <property type="entry name" value="WD_REPEATS_REGION"/>
    <property type="match status" value="2"/>
</dbReference>
<dbReference type="EMBL" id="ML978712">
    <property type="protein sequence ID" value="KAF2091159.1"/>
    <property type="molecule type" value="Genomic_DNA"/>
</dbReference>
<dbReference type="AlphaFoldDB" id="A0A9P4I266"/>
<dbReference type="InterPro" id="IPR001680">
    <property type="entry name" value="WD40_rpt"/>
</dbReference>
<dbReference type="FunFam" id="2.130.10.10:FF:000929">
    <property type="entry name" value="Ribosomal assembly complex component Ipi3"/>
    <property type="match status" value="1"/>
</dbReference>
<keyword evidence="3 5" id="KW-0853">WD repeat</keyword>
<evidence type="ECO:0000256" key="5">
    <source>
        <dbReference type="PROSITE-ProRule" id="PRU00221"/>
    </source>
</evidence>
<feature type="compositionally biased region" description="Basic and acidic residues" evidence="7">
    <location>
        <begin position="520"/>
        <end position="532"/>
    </location>
</feature>
<dbReference type="GO" id="GO:0005656">
    <property type="term" value="C:nuclear pre-replicative complex"/>
    <property type="evidence" value="ECO:0007669"/>
    <property type="project" value="TreeGrafter"/>
</dbReference>
<comment type="caution">
    <text evidence="8">The sequence shown here is derived from an EMBL/GenBank/DDBJ whole genome shotgun (WGS) entry which is preliminary data.</text>
</comment>
<dbReference type="GO" id="GO:0006261">
    <property type="term" value="P:DNA-templated DNA replication"/>
    <property type="evidence" value="ECO:0007669"/>
    <property type="project" value="TreeGrafter"/>
</dbReference>
<dbReference type="InterPro" id="IPR015943">
    <property type="entry name" value="WD40/YVTN_repeat-like_dom_sf"/>
</dbReference>